<dbReference type="EMBL" id="JBJUIK010000002">
    <property type="protein sequence ID" value="KAL3535095.1"/>
    <property type="molecule type" value="Genomic_DNA"/>
</dbReference>
<evidence type="ECO:0000313" key="3">
    <source>
        <dbReference type="Proteomes" id="UP001630127"/>
    </source>
</evidence>
<name>A0ABD3AV75_9GENT</name>
<dbReference type="Proteomes" id="UP001630127">
    <property type="component" value="Unassembled WGS sequence"/>
</dbReference>
<reference evidence="2 3" key="1">
    <citation type="submission" date="2024-11" db="EMBL/GenBank/DDBJ databases">
        <title>A near-complete genome assembly of Cinchona calisaya.</title>
        <authorList>
            <person name="Lian D.C."/>
            <person name="Zhao X.W."/>
            <person name="Wei L."/>
        </authorList>
    </citation>
    <scope>NUCLEOTIDE SEQUENCE [LARGE SCALE GENOMIC DNA]</scope>
    <source>
        <tissue evidence="2">Nenye</tissue>
    </source>
</reference>
<evidence type="ECO:0000313" key="2">
    <source>
        <dbReference type="EMBL" id="KAL3535095.1"/>
    </source>
</evidence>
<evidence type="ECO:0000259" key="1">
    <source>
        <dbReference type="PROSITE" id="PS50828"/>
    </source>
</evidence>
<organism evidence="2 3">
    <name type="scientific">Cinchona calisaya</name>
    <dbReference type="NCBI Taxonomy" id="153742"/>
    <lineage>
        <taxon>Eukaryota</taxon>
        <taxon>Viridiplantae</taxon>
        <taxon>Streptophyta</taxon>
        <taxon>Embryophyta</taxon>
        <taxon>Tracheophyta</taxon>
        <taxon>Spermatophyta</taxon>
        <taxon>Magnoliopsida</taxon>
        <taxon>eudicotyledons</taxon>
        <taxon>Gunneridae</taxon>
        <taxon>Pentapetalae</taxon>
        <taxon>asterids</taxon>
        <taxon>lamiids</taxon>
        <taxon>Gentianales</taxon>
        <taxon>Rubiaceae</taxon>
        <taxon>Cinchonoideae</taxon>
        <taxon>Cinchoneae</taxon>
        <taxon>Cinchona</taxon>
    </lineage>
</organism>
<protein>
    <recommendedName>
        <fullName evidence="1">Smr domain-containing protein</fullName>
    </recommendedName>
</protein>
<keyword evidence="3" id="KW-1185">Reference proteome</keyword>
<comment type="caution">
    <text evidence="2">The sequence shown here is derived from an EMBL/GenBank/DDBJ whole genome shotgun (WGS) entry which is preliminary data.</text>
</comment>
<gene>
    <name evidence="2" type="ORF">ACH5RR_003556</name>
</gene>
<dbReference type="InterPro" id="IPR002625">
    <property type="entry name" value="Smr_dom"/>
</dbReference>
<feature type="domain" description="Smr" evidence="1">
    <location>
        <begin position="147"/>
        <end position="196"/>
    </location>
</feature>
<sequence length="230" mass="25441">MEGGNAVNHERSDSTLRKKKYMEGIKGNQVSIKEIPTNQLTVQGSSSDFGELLNANNKVCHKASWTWKGILEGRRVLELGCQKRVGTGESICIWQDLWVPIPSKFKVKSQPCVSRSNATVCDLIDTQTKDWDRSLVEEIFGPSVREGWGKHSKVVGVGAIKCAIEALLNNMGAPFHVAKSNIGRFISTGAVAASWLRESSTLKVLVLQDDRTHPKSRRVSNDLDFQPLPL</sequence>
<dbReference type="AlphaFoldDB" id="A0ABD3AV75"/>
<proteinExistence type="predicted"/>
<dbReference type="PROSITE" id="PS50828">
    <property type="entry name" value="SMR"/>
    <property type="match status" value="1"/>
</dbReference>
<accession>A0ABD3AV75</accession>